<organism evidence="1 2">
    <name type="scientific">Enterococcus saigonensis</name>
    <dbReference type="NCBI Taxonomy" id="1805431"/>
    <lineage>
        <taxon>Bacteria</taxon>
        <taxon>Bacillati</taxon>
        <taxon>Bacillota</taxon>
        <taxon>Bacilli</taxon>
        <taxon>Lactobacillales</taxon>
        <taxon>Enterococcaceae</taxon>
        <taxon>Enterococcus</taxon>
    </lineage>
</organism>
<name>A0A679IIC9_9ENTE</name>
<keyword evidence="2" id="KW-1185">Reference proteome</keyword>
<evidence type="ECO:0000313" key="1">
    <source>
        <dbReference type="EMBL" id="BCA85772.1"/>
    </source>
</evidence>
<protein>
    <submittedName>
        <fullName evidence="1">Uncharacterized protein</fullName>
    </submittedName>
</protein>
<dbReference type="EMBL" id="AP022822">
    <property type="protein sequence ID" value="BCA85772.1"/>
    <property type="molecule type" value="Genomic_DNA"/>
</dbReference>
<reference evidence="1 2" key="1">
    <citation type="submission" date="2020-02" db="EMBL/GenBank/DDBJ databases">
        <title>Characterization of vanA genotype vancomycin-resistant Enterococcus saigonensis VE80.</title>
        <authorList>
            <person name="Harada T."/>
            <person name="Motooka D."/>
            <person name="Nakamura S."/>
            <person name="Yamamoto Y."/>
            <person name="Kawahara R."/>
            <person name="Kawatsu K."/>
        </authorList>
    </citation>
    <scope>NUCLEOTIDE SEQUENCE [LARGE SCALE GENOMIC DNA]</scope>
    <source>
        <strain evidence="1 2">VE80</strain>
    </source>
</reference>
<sequence>MLAQAEMLVVFVPGEIISQGTILVTAGKIPKAQAMDKYP</sequence>
<dbReference type="AlphaFoldDB" id="A0A679IIC9"/>
<accession>A0A679IIC9</accession>
<dbReference type="KEGG" id="esg:EsVE80_12950"/>
<gene>
    <name evidence="1" type="ORF">EsVE80_12950</name>
</gene>
<dbReference type="Proteomes" id="UP000502998">
    <property type="component" value="Chromosome"/>
</dbReference>
<proteinExistence type="predicted"/>
<evidence type="ECO:0000313" key="2">
    <source>
        <dbReference type="Proteomes" id="UP000502998"/>
    </source>
</evidence>